<feature type="region of interest" description="Disordered" evidence="1">
    <location>
        <begin position="122"/>
        <end position="150"/>
    </location>
</feature>
<organism evidence="2 3">
    <name type="scientific">Archangium gephyra</name>
    <dbReference type="NCBI Taxonomy" id="48"/>
    <lineage>
        <taxon>Bacteria</taxon>
        <taxon>Pseudomonadati</taxon>
        <taxon>Myxococcota</taxon>
        <taxon>Myxococcia</taxon>
        <taxon>Myxococcales</taxon>
        <taxon>Cystobacterineae</taxon>
        <taxon>Archangiaceae</taxon>
        <taxon>Archangium</taxon>
    </lineage>
</organism>
<sequence>MSREGTAGSQVRWWVAGAFTQSPSGRCFQVTPDTFAEELARSATGLRVSVADRLGAGETRSFELTFPKLRSFLVAEVVSAVPELRALKALMDGLDKLPAEAAVKSIEAVVGAGRLAESVGAVLREKQSPPTPKGSNGVSNGVASHAPAAPRQPDLVDSIFERTDSARPDQAAKAGVDAFLRAVGTRSTPPANPASATAPARALVEEAVLATARDVLAHPLVARLESAWRGLKMLVDHCPASSGMALEVFDVEGPAAVDGLEAQLPLDRFERPDALFVVEAVDDVALLGKLAALGERAQLPVVVEVPPSLLGVTSAAEVVTRVEEEGGGVSEAWAGLRAEESSRWLCAALHRVVVMVDGQGARRRTCFTSAALGVASMLASSFRETGSFARILGGPGGVQAPAVWQLPPGREGGTAVPTETFFPLRTQSRLAELGVLGLGSGRNTDVLQLTAAPMVYGGEHRVPLPAQILTGRIVRFAQWVRDQLPSSAGDAEVSTLFSQAADVFLFGGATPAGRVRGEVVSTGEGTRGVRVTALVRPEYAGMPLELGFVLPMRG</sequence>
<comment type="caution">
    <text evidence="2">The sequence shown here is derived from an EMBL/GenBank/DDBJ whole genome shotgun (WGS) entry which is preliminary data.</text>
</comment>
<evidence type="ECO:0000256" key="1">
    <source>
        <dbReference type="SAM" id="MobiDB-lite"/>
    </source>
</evidence>
<dbReference type="EMBL" id="QUMU01000004">
    <property type="protein sequence ID" value="REG33227.1"/>
    <property type="molecule type" value="Genomic_DNA"/>
</dbReference>
<dbReference type="Pfam" id="PF05591">
    <property type="entry name" value="T6SS_VipA"/>
    <property type="match status" value="1"/>
</dbReference>
<proteinExistence type="predicted"/>
<evidence type="ECO:0000313" key="2">
    <source>
        <dbReference type="EMBL" id="REG33227.1"/>
    </source>
</evidence>
<evidence type="ECO:0000313" key="3">
    <source>
        <dbReference type="Proteomes" id="UP000256345"/>
    </source>
</evidence>
<keyword evidence="3" id="KW-1185">Reference proteome</keyword>
<feature type="compositionally biased region" description="Polar residues" evidence="1">
    <location>
        <begin position="133"/>
        <end position="142"/>
    </location>
</feature>
<accession>A0ABX9K4U9</accession>
<gene>
    <name evidence="2" type="ORF">ATI61_104518</name>
</gene>
<protein>
    <submittedName>
        <fullName evidence="2">Component of type VI protein secretion system</fullName>
    </submittedName>
</protein>
<dbReference type="Proteomes" id="UP000256345">
    <property type="component" value="Unassembled WGS sequence"/>
</dbReference>
<name>A0ABX9K4U9_9BACT</name>
<reference evidence="2 3" key="1">
    <citation type="submission" date="2018-08" db="EMBL/GenBank/DDBJ databases">
        <title>Genomic Encyclopedia of Archaeal and Bacterial Type Strains, Phase II (KMG-II): from individual species to whole genera.</title>
        <authorList>
            <person name="Goeker M."/>
        </authorList>
    </citation>
    <scope>NUCLEOTIDE SEQUENCE [LARGE SCALE GENOMIC DNA]</scope>
    <source>
        <strain evidence="2 3">DSM 2261</strain>
    </source>
</reference>
<dbReference type="InterPro" id="IPR008312">
    <property type="entry name" value="T6SS_TssB1"/>
</dbReference>
<dbReference type="RefSeq" id="WP_047854981.1">
    <property type="nucleotide sequence ID" value="NZ_CP011509.1"/>
</dbReference>